<feature type="domain" description="Nitroreductase" evidence="1">
    <location>
        <begin position="18"/>
        <end position="175"/>
    </location>
</feature>
<organism evidence="2 3">
    <name type="scientific">Nesterenkonia flava</name>
    <dbReference type="NCBI Taxonomy" id="469799"/>
    <lineage>
        <taxon>Bacteria</taxon>
        <taxon>Bacillati</taxon>
        <taxon>Actinomycetota</taxon>
        <taxon>Actinomycetes</taxon>
        <taxon>Micrococcales</taxon>
        <taxon>Micrococcaceae</taxon>
        <taxon>Nesterenkonia</taxon>
    </lineage>
</organism>
<protein>
    <submittedName>
        <fullName evidence="2">Malonic semialdehyde reductase</fullName>
        <ecNumber evidence="2">1.1.1.298</ecNumber>
    </submittedName>
</protein>
<dbReference type="RefSeq" id="WP_310538193.1">
    <property type="nucleotide sequence ID" value="NZ_BAAAOC010000017.1"/>
</dbReference>
<proteinExistence type="predicted"/>
<keyword evidence="2" id="KW-0560">Oxidoreductase</keyword>
<dbReference type="EMBL" id="JAVKGT010000038">
    <property type="protein sequence ID" value="MDR5712821.1"/>
    <property type="molecule type" value="Genomic_DNA"/>
</dbReference>
<reference evidence="3" key="1">
    <citation type="submission" date="2023-07" db="EMBL/GenBank/DDBJ databases">
        <title>Description of three actinobacteria isolated from air of manufacturing shop in a pharmaceutical factory.</title>
        <authorList>
            <person name="Zhang D.-F."/>
        </authorList>
    </citation>
    <scope>NUCLEOTIDE SEQUENCE [LARGE SCALE GENOMIC DNA]</scope>
    <source>
        <strain evidence="3">CCTCC AB 207010</strain>
    </source>
</reference>
<dbReference type="EC" id="1.1.1.298" evidence="2"/>
<evidence type="ECO:0000259" key="1">
    <source>
        <dbReference type="Pfam" id="PF00881"/>
    </source>
</evidence>
<sequence length="201" mass="21865">MANPLDSTAINRLFSEAHTTHTFTEEPVDPALIQQAYEDLRWAPTGFNAQPLRLTVLTPGASRDAVVEHLMDSNKAKTKAAPLTVVAAYTADWHEHMPTLAPQRDGARESFEKMAKMRETVGQQSALIQIGYLLLALRARGLEVGPMTGLDAEGVDQVVHADNGWKTLVVINVGHAADPHDESAVRPRGGRLEFAQAAQVL</sequence>
<name>A0ABU1FVW0_9MICC</name>
<dbReference type="Pfam" id="PF00881">
    <property type="entry name" value="Nitroreductase"/>
    <property type="match status" value="1"/>
</dbReference>
<dbReference type="GO" id="GO:0035527">
    <property type="term" value="F:3-hydroxypropionate dehydrogenase (NADP+) activity"/>
    <property type="evidence" value="ECO:0007669"/>
    <property type="project" value="UniProtKB-EC"/>
</dbReference>
<dbReference type="SUPFAM" id="SSF55469">
    <property type="entry name" value="FMN-dependent nitroreductase-like"/>
    <property type="match status" value="1"/>
</dbReference>
<comment type="caution">
    <text evidence="2">The sequence shown here is derived from an EMBL/GenBank/DDBJ whole genome shotgun (WGS) entry which is preliminary data.</text>
</comment>
<dbReference type="PANTHER" id="PTHR43543">
    <property type="entry name" value="MALONIC SEMIALDEHYDE REDUCTASE RUTE-RELATED"/>
    <property type="match status" value="1"/>
</dbReference>
<accession>A0ABU1FVW0</accession>
<dbReference type="InterPro" id="IPR029479">
    <property type="entry name" value="Nitroreductase"/>
</dbReference>
<evidence type="ECO:0000313" key="2">
    <source>
        <dbReference type="EMBL" id="MDR5712821.1"/>
    </source>
</evidence>
<dbReference type="NCBIfam" id="NF003768">
    <property type="entry name" value="PRK05365.1"/>
    <property type="match status" value="1"/>
</dbReference>
<dbReference type="InterPro" id="IPR000415">
    <property type="entry name" value="Nitroreductase-like"/>
</dbReference>
<dbReference type="PANTHER" id="PTHR43543:SF1">
    <property type="entry name" value="MALONIC SEMIALDEHYDE REDUCTASE RUTE-RELATED"/>
    <property type="match status" value="1"/>
</dbReference>
<evidence type="ECO:0000313" key="3">
    <source>
        <dbReference type="Proteomes" id="UP001260872"/>
    </source>
</evidence>
<dbReference type="Proteomes" id="UP001260872">
    <property type="component" value="Unassembled WGS sequence"/>
</dbReference>
<keyword evidence="3" id="KW-1185">Reference proteome</keyword>
<dbReference type="Gene3D" id="3.40.109.10">
    <property type="entry name" value="NADH Oxidase"/>
    <property type="match status" value="1"/>
</dbReference>
<gene>
    <name evidence="2" type="ORF">RH857_11890</name>
</gene>
<dbReference type="InterPro" id="IPR050461">
    <property type="entry name" value="Nitroreductase_HadB/RutE"/>
</dbReference>